<dbReference type="GO" id="GO:0012505">
    <property type="term" value="C:endomembrane system"/>
    <property type="evidence" value="ECO:0007669"/>
    <property type="project" value="UniProtKB-SubCell"/>
</dbReference>
<dbReference type="HAMAP" id="MF_01398">
    <property type="entry name" value="ATP_synth_b_bprime"/>
    <property type="match status" value="1"/>
</dbReference>
<comment type="function">
    <text evidence="10 13">F(1)F(0) ATP synthase produces ATP from ADP in the presence of a proton or sodium gradient. F-type ATPases consist of two structural domains, F(1) containing the extramembraneous catalytic core and F(0) containing the membrane proton channel, linked together by a central stalk and a peripheral stalk. During catalysis, ATP synthesis in the catalytic domain of F(1) is coupled via a rotary mechanism of the central stalk subunits to proton translocation.</text>
</comment>
<evidence type="ECO:0000256" key="4">
    <source>
        <dbReference type="ARBA" id="ARBA00022692"/>
    </source>
</evidence>
<evidence type="ECO:0000313" key="18">
    <source>
        <dbReference type="Proteomes" id="UP000698963"/>
    </source>
</evidence>
<dbReference type="GO" id="GO:0046933">
    <property type="term" value="F:proton-transporting ATP synthase activity, rotational mechanism"/>
    <property type="evidence" value="ECO:0007669"/>
    <property type="project" value="UniProtKB-UniRule"/>
</dbReference>
<keyword evidence="4 13" id="KW-0812">Transmembrane</keyword>
<keyword evidence="5 13" id="KW-0375">Hydrogen ion transport</keyword>
<keyword evidence="15" id="KW-0175">Coiled coil</keyword>
<dbReference type="InterPro" id="IPR050059">
    <property type="entry name" value="ATP_synthase_B_chain"/>
</dbReference>
<dbReference type="GO" id="GO:0046961">
    <property type="term" value="F:proton-transporting ATPase activity, rotational mechanism"/>
    <property type="evidence" value="ECO:0007669"/>
    <property type="project" value="TreeGrafter"/>
</dbReference>
<organism evidence="17 18">
    <name type="scientific">Mailhella massiliensis</name>
    <dbReference type="NCBI Taxonomy" id="1903261"/>
    <lineage>
        <taxon>Bacteria</taxon>
        <taxon>Pseudomonadati</taxon>
        <taxon>Thermodesulfobacteriota</taxon>
        <taxon>Desulfovibrionia</taxon>
        <taxon>Desulfovibrionales</taxon>
        <taxon>Desulfovibrionaceae</taxon>
        <taxon>Mailhella</taxon>
    </lineage>
</organism>
<evidence type="ECO:0000256" key="10">
    <source>
        <dbReference type="ARBA" id="ARBA00025198"/>
    </source>
</evidence>
<dbReference type="GO" id="GO:0045259">
    <property type="term" value="C:proton-transporting ATP synthase complex"/>
    <property type="evidence" value="ECO:0007669"/>
    <property type="project" value="UniProtKB-KW"/>
</dbReference>
<keyword evidence="9 13" id="KW-0066">ATP synthesis</keyword>
<keyword evidence="6 13" id="KW-1133">Transmembrane helix</keyword>
<feature type="signal peptide" evidence="16">
    <location>
        <begin position="1"/>
        <end position="23"/>
    </location>
</feature>
<evidence type="ECO:0000256" key="1">
    <source>
        <dbReference type="ARBA" id="ARBA00005513"/>
    </source>
</evidence>
<dbReference type="Proteomes" id="UP000698963">
    <property type="component" value="Unassembled WGS sequence"/>
</dbReference>
<dbReference type="Pfam" id="PF00430">
    <property type="entry name" value="ATP-synt_B"/>
    <property type="match status" value="1"/>
</dbReference>
<reference evidence="17" key="1">
    <citation type="journal article" date="2021" name="PeerJ">
        <title>Extensive microbial diversity within the chicken gut microbiome revealed by metagenomics and culture.</title>
        <authorList>
            <person name="Gilroy R."/>
            <person name="Ravi A."/>
            <person name="Getino M."/>
            <person name="Pursley I."/>
            <person name="Horton D.L."/>
            <person name="Alikhan N.F."/>
            <person name="Baker D."/>
            <person name="Gharbi K."/>
            <person name="Hall N."/>
            <person name="Watson M."/>
            <person name="Adriaenssens E.M."/>
            <person name="Foster-Nyarko E."/>
            <person name="Jarju S."/>
            <person name="Secka A."/>
            <person name="Antonio M."/>
            <person name="Oren A."/>
            <person name="Chaudhuri R.R."/>
            <person name="La Ragione R."/>
            <person name="Hildebrand F."/>
            <person name="Pallen M.J."/>
        </authorList>
    </citation>
    <scope>NUCLEOTIDE SEQUENCE</scope>
    <source>
        <strain evidence="17">ChiGjej2B2-19336</strain>
    </source>
</reference>
<keyword evidence="16" id="KW-0732">Signal</keyword>
<keyword evidence="7 13" id="KW-0406">Ion transport</keyword>
<dbReference type="RefSeq" id="WP_304122310.1">
    <property type="nucleotide sequence ID" value="NZ_DYZA01000132.1"/>
</dbReference>
<evidence type="ECO:0000256" key="16">
    <source>
        <dbReference type="SAM" id="SignalP"/>
    </source>
</evidence>
<dbReference type="InterPro" id="IPR002146">
    <property type="entry name" value="ATP_synth_b/b'su_bac/chlpt"/>
</dbReference>
<proteinExistence type="inferred from homology"/>
<comment type="subunit">
    <text evidence="13">F-type ATPases have 2 components, F(1) - the catalytic core - and F(0) - the membrane proton channel. F(1) has five subunits: alpha(3), beta(3), gamma(1), delta(1), epsilon(1). F(0) has three main subunits: a(1), b(2) and c(10-14). The alpha and beta chains form an alternating ring which encloses part of the gamma chain. F(1) is attached to F(0) by a central stalk formed by the gamma and epsilon chains, while a peripheral stalk is formed by the delta and b chains.</text>
</comment>
<evidence type="ECO:0000256" key="12">
    <source>
        <dbReference type="ARBA" id="ARBA00037847"/>
    </source>
</evidence>
<evidence type="ECO:0000256" key="6">
    <source>
        <dbReference type="ARBA" id="ARBA00022989"/>
    </source>
</evidence>
<evidence type="ECO:0000256" key="2">
    <source>
        <dbReference type="ARBA" id="ARBA00022448"/>
    </source>
</evidence>
<dbReference type="PANTHER" id="PTHR33445">
    <property type="entry name" value="ATP SYNTHASE SUBUNIT B', CHLOROPLASTIC"/>
    <property type="match status" value="1"/>
</dbReference>
<evidence type="ECO:0000256" key="5">
    <source>
        <dbReference type="ARBA" id="ARBA00022781"/>
    </source>
</evidence>
<comment type="subcellular location">
    <subcellularLocation>
        <location evidence="13">Cell membrane</location>
        <topology evidence="13">Single-pass membrane protein</topology>
    </subcellularLocation>
    <subcellularLocation>
        <location evidence="12">Endomembrane system</location>
        <topology evidence="12">Single-pass membrane protein</topology>
    </subcellularLocation>
</comment>
<accession>A0A921DRR5</accession>
<evidence type="ECO:0000256" key="9">
    <source>
        <dbReference type="ARBA" id="ARBA00023310"/>
    </source>
</evidence>
<sequence>MQKIYGMTAACALVLATCQIACASDGHSLPWGDFLLRVINGAIFVGIIWYAASKIIRKFFTDRREGIVREMDDLARRKAEAEANLAEVERRIADVDAECTKLLEEGRAQAERIRASILAEAEKEAAHIVEQAVLAAEQEGKAELEAIRERMAETIVAEVEKSLLGGLDAKTHQKLIDKSLTKVVLQ</sequence>
<gene>
    <name evidence="13" type="primary">atpF</name>
    <name evidence="17" type="ORF">K8W16_06675</name>
</gene>
<comment type="function">
    <text evidence="11">Component of the F(0) channel, it forms part of the peripheral stalk, linking F(1) to F(0). The b'-subunit is a diverged and duplicated form of b found in plants and photosynthetic bacteria.</text>
</comment>
<dbReference type="CDD" id="cd06503">
    <property type="entry name" value="ATP-synt_Fo_b"/>
    <property type="match status" value="1"/>
</dbReference>
<dbReference type="EMBL" id="DYZA01000132">
    <property type="protein sequence ID" value="HJD97311.1"/>
    <property type="molecule type" value="Genomic_DNA"/>
</dbReference>
<name>A0A921DRR5_9BACT</name>
<keyword evidence="3 13" id="KW-0138">CF(0)</keyword>
<evidence type="ECO:0000256" key="11">
    <source>
        <dbReference type="ARBA" id="ARBA00025614"/>
    </source>
</evidence>
<evidence type="ECO:0000256" key="3">
    <source>
        <dbReference type="ARBA" id="ARBA00022547"/>
    </source>
</evidence>
<keyword evidence="8 13" id="KW-0472">Membrane</keyword>
<evidence type="ECO:0000256" key="13">
    <source>
        <dbReference type="HAMAP-Rule" id="MF_01398"/>
    </source>
</evidence>
<evidence type="ECO:0000256" key="7">
    <source>
        <dbReference type="ARBA" id="ARBA00023065"/>
    </source>
</evidence>
<protein>
    <recommendedName>
        <fullName evidence="13">ATP synthase subunit b</fullName>
    </recommendedName>
    <alternativeName>
        <fullName evidence="13">ATP synthase F(0) sector subunit b</fullName>
    </alternativeName>
    <alternativeName>
        <fullName evidence="13">ATPase subunit I</fullName>
    </alternativeName>
    <alternativeName>
        <fullName evidence="13">F-type ATPase subunit b</fullName>
        <shortName evidence="13">F-ATPase subunit b</shortName>
    </alternativeName>
</protein>
<dbReference type="AlphaFoldDB" id="A0A921DRR5"/>
<comment type="caution">
    <text evidence="17">The sequence shown here is derived from an EMBL/GenBank/DDBJ whole genome shotgun (WGS) entry which is preliminary data.</text>
</comment>
<dbReference type="GO" id="GO:0005886">
    <property type="term" value="C:plasma membrane"/>
    <property type="evidence" value="ECO:0007669"/>
    <property type="project" value="UniProtKB-SubCell"/>
</dbReference>
<comment type="similarity">
    <text evidence="1 13 14">Belongs to the ATPase B chain family.</text>
</comment>
<reference evidence="17" key="2">
    <citation type="submission" date="2021-09" db="EMBL/GenBank/DDBJ databases">
        <authorList>
            <person name="Gilroy R."/>
        </authorList>
    </citation>
    <scope>NUCLEOTIDE SEQUENCE</scope>
    <source>
        <strain evidence="17">ChiGjej2B2-19336</strain>
    </source>
</reference>
<feature type="transmembrane region" description="Helical" evidence="13">
    <location>
        <begin position="34"/>
        <end position="52"/>
    </location>
</feature>
<keyword evidence="13" id="KW-1003">Cell membrane</keyword>
<evidence type="ECO:0000256" key="14">
    <source>
        <dbReference type="RuleBase" id="RU003848"/>
    </source>
</evidence>
<evidence type="ECO:0000256" key="15">
    <source>
        <dbReference type="SAM" id="Coils"/>
    </source>
</evidence>
<keyword evidence="2 13" id="KW-0813">Transport</keyword>
<evidence type="ECO:0000256" key="8">
    <source>
        <dbReference type="ARBA" id="ARBA00023136"/>
    </source>
</evidence>
<feature type="coiled-coil region" evidence="15">
    <location>
        <begin position="64"/>
        <end position="138"/>
    </location>
</feature>
<dbReference type="PANTHER" id="PTHR33445:SF1">
    <property type="entry name" value="ATP SYNTHASE SUBUNIT B"/>
    <property type="match status" value="1"/>
</dbReference>
<feature type="chain" id="PRO_5037388474" description="ATP synthase subunit b" evidence="16">
    <location>
        <begin position="24"/>
        <end position="186"/>
    </location>
</feature>
<evidence type="ECO:0000313" key="17">
    <source>
        <dbReference type="EMBL" id="HJD97311.1"/>
    </source>
</evidence>